<comment type="caution">
    <text evidence="3">The sequence shown here is derived from an EMBL/GenBank/DDBJ whole genome shotgun (WGS) entry which is preliminary data.</text>
</comment>
<sequence length="493" mass="56950">MDPSPKHTIDEDLESTAGKPKKKRGRPIKAHNVADTAEQPRETIQRSKVKKREVLQLGKPLTGKIRHCMCRQPNKCREIMTRWCRIKEDNGRVGYLNLPLEVTKAKDTLNARHVIAFRRGVMRYLYGEDATDVAVDTSGSLPPLPGEENEDDLDQESLTQDEDIDKFTKHCLPKDKRIAFCHFHPKVVTLLLKEKEQCMFKRYKWRIPIALGEEIGLLPQDICPDPDANGEPSYFALPNYSLESAVADVAKAEQSYADRLDVFKISHTRLAERIAAHPSKYAMEIVDLREQNTLLTSQVQELKSKLKTEQALRMKAEIKIQAMENRLSKTKHRLQKVVETKKHAVPRGRPPKLNTAEPNPSEQQFMTQQFMDQPLPPPFDMENTIPILPEWAIPPNNNAIDPPLPQLQGYNHISQYNPTMLTTHDEKWEFRFQQLLEYHAQFGNCNVPRKWEVNKSLGKWVDNQRVMHSQGRLAQNRFERLNEIGFYWGKSID</sequence>
<dbReference type="AlphaFoldDB" id="A0ABD3QCU9"/>
<accession>A0ABD3QCU9</accession>
<dbReference type="EMBL" id="JABMIG020000050">
    <property type="protein sequence ID" value="KAL3797957.1"/>
    <property type="molecule type" value="Genomic_DNA"/>
</dbReference>
<evidence type="ECO:0000313" key="3">
    <source>
        <dbReference type="EMBL" id="KAL3797957.1"/>
    </source>
</evidence>
<evidence type="ECO:0000256" key="1">
    <source>
        <dbReference type="SAM" id="MobiDB-lite"/>
    </source>
</evidence>
<keyword evidence="4" id="KW-1185">Reference proteome</keyword>
<proteinExistence type="predicted"/>
<organism evidence="3 4">
    <name type="scientific">Cyclotella cryptica</name>
    <dbReference type="NCBI Taxonomy" id="29204"/>
    <lineage>
        <taxon>Eukaryota</taxon>
        <taxon>Sar</taxon>
        <taxon>Stramenopiles</taxon>
        <taxon>Ochrophyta</taxon>
        <taxon>Bacillariophyta</taxon>
        <taxon>Coscinodiscophyceae</taxon>
        <taxon>Thalassiosirophycidae</taxon>
        <taxon>Stephanodiscales</taxon>
        <taxon>Stephanodiscaceae</taxon>
        <taxon>Cyclotella</taxon>
    </lineage>
</organism>
<dbReference type="PANTHER" id="PTHR33418">
    <property type="entry name" value="HELICASE-ASSOCIATED"/>
    <property type="match status" value="1"/>
</dbReference>
<reference evidence="3 4" key="1">
    <citation type="journal article" date="2020" name="G3 (Bethesda)">
        <title>Improved Reference Genome for Cyclotella cryptica CCMP332, a Model for Cell Wall Morphogenesis, Salinity Adaptation, and Lipid Production in Diatoms (Bacillariophyta).</title>
        <authorList>
            <person name="Roberts W.R."/>
            <person name="Downey K.M."/>
            <person name="Ruck E.C."/>
            <person name="Traller J.C."/>
            <person name="Alverson A.J."/>
        </authorList>
    </citation>
    <scope>NUCLEOTIDE SEQUENCE [LARGE SCALE GENOMIC DNA]</scope>
    <source>
        <strain evidence="3 4">CCMP332</strain>
    </source>
</reference>
<evidence type="ECO:0000259" key="2">
    <source>
        <dbReference type="Pfam" id="PF03457"/>
    </source>
</evidence>
<gene>
    <name evidence="3" type="ORF">HJC23_013195</name>
</gene>
<dbReference type="PANTHER" id="PTHR33418:SF1">
    <property type="entry name" value="HELICASE-ASSOCIATED DOMAIN-CONTAINING PROTEIN"/>
    <property type="match status" value="1"/>
</dbReference>
<feature type="domain" description="Helicase-associated" evidence="2">
    <location>
        <begin position="424"/>
        <end position="486"/>
    </location>
</feature>
<protein>
    <recommendedName>
        <fullName evidence="2">Helicase-associated domain-containing protein</fullName>
    </recommendedName>
</protein>
<feature type="region of interest" description="Disordered" evidence="1">
    <location>
        <begin position="1"/>
        <end position="49"/>
    </location>
</feature>
<dbReference type="Pfam" id="PF03457">
    <property type="entry name" value="HA"/>
    <property type="match status" value="1"/>
</dbReference>
<evidence type="ECO:0000313" key="4">
    <source>
        <dbReference type="Proteomes" id="UP001516023"/>
    </source>
</evidence>
<feature type="region of interest" description="Disordered" evidence="1">
    <location>
        <begin position="136"/>
        <end position="155"/>
    </location>
</feature>
<dbReference type="Gene3D" id="6.10.140.530">
    <property type="match status" value="1"/>
</dbReference>
<dbReference type="InterPro" id="IPR005114">
    <property type="entry name" value="Helicase_assoc"/>
</dbReference>
<feature type="region of interest" description="Disordered" evidence="1">
    <location>
        <begin position="339"/>
        <end position="360"/>
    </location>
</feature>
<name>A0ABD3QCU9_9STRA</name>
<dbReference type="Proteomes" id="UP001516023">
    <property type="component" value="Unassembled WGS sequence"/>
</dbReference>
<feature type="compositionally biased region" description="Basic residues" evidence="1">
    <location>
        <begin position="19"/>
        <end position="29"/>
    </location>
</feature>
<feature type="compositionally biased region" description="Basic and acidic residues" evidence="1">
    <location>
        <begin position="1"/>
        <end position="10"/>
    </location>
</feature>